<feature type="compositionally biased region" description="Basic and acidic residues" evidence="2">
    <location>
        <begin position="141"/>
        <end position="161"/>
    </location>
</feature>
<name>A0A6A6JZN0_WESOR</name>
<feature type="compositionally biased region" description="Polar residues" evidence="2">
    <location>
        <begin position="165"/>
        <end position="180"/>
    </location>
</feature>
<evidence type="ECO:0000256" key="1">
    <source>
        <dbReference type="SAM" id="Coils"/>
    </source>
</evidence>
<feature type="region of interest" description="Disordered" evidence="2">
    <location>
        <begin position="405"/>
        <end position="446"/>
    </location>
</feature>
<feature type="compositionally biased region" description="Basic and acidic residues" evidence="2">
    <location>
        <begin position="405"/>
        <end position="425"/>
    </location>
</feature>
<accession>A0A6A6JZN0</accession>
<feature type="region of interest" description="Disordered" evidence="2">
    <location>
        <begin position="18"/>
        <end position="60"/>
    </location>
</feature>
<reference evidence="3" key="1">
    <citation type="journal article" date="2020" name="Stud. Mycol.">
        <title>101 Dothideomycetes genomes: a test case for predicting lifestyles and emergence of pathogens.</title>
        <authorList>
            <person name="Haridas S."/>
            <person name="Albert R."/>
            <person name="Binder M."/>
            <person name="Bloem J."/>
            <person name="Labutti K."/>
            <person name="Salamov A."/>
            <person name="Andreopoulos B."/>
            <person name="Baker S."/>
            <person name="Barry K."/>
            <person name="Bills G."/>
            <person name="Bluhm B."/>
            <person name="Cannon C."/>
            <person name="Castanera R."/>
            <person name="Culley D."/>
            <person name="Daum C."/>
            <person name="Ezra D."/>
            <person name="Gonzalez J."/>
            <person name="Henrissat B."/>
            <person name="Kuo A."/>
            <person name="Liang C."/>
            <person name="Lipzen A."/>
            <person name="Lutzoni F."/>
            <person name="Magnuson J."/>
            <person name="Mondo S."/>
            <person name="Nolan M."/>
            <person name="Ohm R."/>
            <person name="Pangilinan J."/>
            <person name="Park H.-J."/>
            <person name="Ramirez L."/>
            <person name="Alfaro M."/>
            <person name="Sun H."/>
            <person name="Tritt A."/>
            <person name="Yoshinaga Y."/>
            <person name="Zwiers L.-H."/>
            <person name="Turgeon B."/>
            <person name="Goodwin S."/>
            <person name="Spatafora J."/>
            <person name="Crous P."/>
            <person name="Grigoriev I."/>
        </authorList>
    </citation>
    <scope>NUCLEOTIDE SEQUENCE</scope>
    <source>
        <strain evidence="3">CBS 379.55</strain>
    </source>
</reference>
<keyword evidence="4" id="KW-1185">Reference proteome</keyword>
<protein>
    <submittedName>
        <fullName evidence="3">Uncharacterized protein</fullName>
    </submittedName>
</protein>
<evidence type="ECO:0000313" key="3">
    <source>
        <dbReference type="EMBL" id="KAF2281543.1"/>
    </source>
</evidence>
<dbReference type="GeneID" id="54554561"/>
<feature type="coiled-coil region" evidence="1">
    <location>
        <begin position="183"/>
        <end position="210"/>
    </location>
</feature>
<feature type="region of interest" description="Disordered" evidence="2">
    <location>
        <begin position="210"/>
        <end position="233"/>
    </location>
</feature>
<feature type="compositionally biased region" description="Polar residues" evidence="2">
    <location>
        <begin position="84"/>
        <end position="110"/>
    </location>
</feature>
<evidence type="ECO:0000256" key="2">
    <source>
        <dbReference type="SAM" id="MobiDB-lite"/>
    </source>
</evidence>
<feature type="region of interest" description="Disordered" evidence="2">
    <location>
        <begin position="73"/>
        <end position="180"/>
    </location>
</feature>
<dbReference type="OrthoDB" id="5332316at2759"/>
<gene>
    <name evidence="3" type="ORF">EI97DRAFT_463853</name>
</gene>
<organism evidence="3 4">
    <name type="scientific">Westerdykella ornata</name>
    <dbReference type="NCBI Taxonomy" id="318751"/>
    <lineage>
        <taxon>Eukaryota</taxon>
        <taxon>Fungi</taxon>
        <taxon>Dikarya</taxon>
        <taxon>Ascomycota</taxon>
        <taxon>Pezizomycotina</taxon>
        <taxon>Dothideomycetes</taxon>
        <taxon>Pleosporomycetidae</taxon>
        <taxon>Pleosporales</taxon>
        <taxon>Sporormiaceae</taxon>
        <taxon>Westerdykella</taxon>
    </lineage>
</organism>
<keyword evidence="1" id="KW-0175">Coiled coil</keyword>
<dbReference type="EMBL" id="ML986484">
    <property type="protein sequence ID" value="KAF2281543.1"/>
    <property type="molecule type" value="Genomic_DNA"/>
</dbReference>
<sequence>MPPQRSIRPLRLCCQTRWAFNGPNRRPLSTRRGDDAEAPSKAQDRGTPSQQPRVQSRGKGWWASFAKRVSSSVYGHAAGHTPERSNSSESIVQSEPQTTAPETASQQDRFSVSRAPISSPGESLNLGYAKVPNLNEIRAQPAEHNKDLSGDYHGEDEKHLATEPSDVQSSQAEAELGTSTGTHQVLQEQLKELREQVRLLQEALVAKQGSLPLGESRPEPSGQVQRAPSPPPTIDISPPLPPTGIPAATQATENATLVRGGLGTDDPVSVLNVARHLIKLNGSRLISISRQLREMNSTRVTPLQRSLNEKVEIFKEHLSEAYVGVARRRPRFIVIESLLLKAELELEDAIAALDTQRPKVNYTIPKPMDSVPVTVSNTEKLTKAESTFEKSGGEYVRLVRELHTKSDETRKKEPQELLDSPRDVDDPGIGNDSSKERPAPQSDSPSLLEELFPEATTYAQPHYTSNNPFPKLDLPKDVPLIRPTYLEAPKTARERITESFRTRQEAITVLQLVHCSTELTEADFRRLIPKGKHIESWIRDGEFDKIIPGRDPLTLERLPFYYLLFKSPESALAYQNNAARLHKLAGLHEPSSIHSAIPPPKGMLEDGEDLNKVLSTYFLKPTSLKLTLHMLLQPYNPSLRALIERGGYEPIVPSVGTKGQPIWKVLLHIEGWEPSRDDLYHTFKRHAYDRGLTWPFHNGSEGIHRLRDIINVNTKIQAVSSANPRAANGDHWSSLDPLLGSIKLDSQGPWSRSAETNLKQFVTNRLYNRWIVEFEEEIAARRFARMWHRRLLPAQKITWKDAEEPRMINAEFLW</sequence>
<dbReference type="AlphaFoldDB" id="A0A6A6JZN0"/>
<evidence type="ECO:0000313" key="4">
    <source>
        <dbReference type="Proteomes" id="UP000800097"/>
    </source>
</evidence>
<dbReference type="RefSeq" id="XP_033659080.1">
    <property type="nucleotide sequence ID" value="XM_033801386.1"/>
</dbReference>
<proteinExistence type="predicted"/>
<dbReference type="Proteomes" id="UP000800097">
    <property type="component" value="Unassembled WGS sequence"/>
</dbReference>